<accession>A0AAV7R256</accession>
<evidence type="ECO:0000313" key="2">
    <source>
        <dbReference type="Proteomes" id="UP001066276"/>
    </source>
</evidence>
<name>A0AAV7R256_PLEWA</name>
<sequence length="83" mass="8873">MKPHSEVNRPPTLVATEGKTRRCGASVQGIKPPLGLKAAIEQCALARGILGPGDSPLTNGQPIKAASQWERRLLPCELQRGLH</sequence>
<evidence type="ECO:0000313" key="1">
    <source>
        <dbReference type="EMBL" id="KAJ1146340.1"/>
    </source>
</evidence>
<proteinExistence type="predicted"/>
<dbReference type="EMBL" id="JANPWB010000010">
    <property type="protein sequence ID" value="KAJ1146340.1"/>
    <property type="molecule type" value="Genomic_DNA"/>
</dbReference>
<reference evidence="1" key="1">
    <citation type="journal article" date="2022" name="bioRxiv">
        <title>Sequencing and chromosome-scale assembly of the giantPleurodeles waltlgenome.</title>
        <authorList>
            <person name="Brown T."/>
            <person name="Elewa A."/>
            <person name="Iarovenko S."/>
            <person name="Subramanian E."/>
            <person name="Araus A.J."/>
            <person name="Petzold A."/>
            <person name="Susuki M."/>
            <person name="Suzuki K.-i.T."/>
            <person name="Hayashi T."/>
            <person name="Toyoda A."/>
            <person name="Oliveira C."/>
            <person name="Osipova E."/>
            <person name="Leigh N.D."/>
            <person name="Simon A."/>
            <person name="Yun M.H."/>
        </authorList>
    </citation>
    <scope>NUCLEOTIDE SEQUENCE</scope>
    <source>
        <strain evidence="1">20211129_DDA</strain>
        <tissue evidence="1">Liver</tissue>
    </source>
</reference>
<comment type="caution">
    <text evidence="1">The sequence shown here is derived from an EMBL/GenBank/DDBJ whole genome shotgun (WGS) entry which is preliminary data.</text>
</comment>
<organism evidence="1 2">
    <name type="scientific">Pleurodeles waltl</name>
    <name type="common">Iberian ribbed newt</name>
    <dbReference type="NCBI Taxonomy" id="8319"/>
    <lineage>
        <taxon>Eukaryota</taxon>
        <taxon>Metazoa</taxon>
        <taxon>Chordata</taxon>
        <taxon>Craniata</taxon>
        <taxon>Vertebrata</taxon>
        <taxon>Euteleostomi</taxon>
        <taxon>Amphibia</taxon>
        <taxon>Batrachia</taxon>
        <taxon>Caudata</taxon>
        <taxon>Salamandroidea</taxon>
        <taxon>Salamandridae</taxon>
        <taxon>Pleurodelinae</taxon>
        <taxon>Pleurodeles</taxon>
    </lineage>
</organism>
<gene>
    <name evidence="1" type="ORF">NDU88_012617</name>
</gene>
<protein>
    <submittedName>
        <fullName evidence="1">Uncharacterized protein</fullName>
    </submittedName>
</protein>
<keyword evidence="2" id="KW-1185">Reference proteome</keyword>
<dbReference type="Proteomes" id="UP001066276">
    <property type="component" value="Chromosome 6"/>
</dbReference>
<dbReference type="AlphaFoldDB" id="A0AAV7R256"/>